<accession>A0ABX1ESN5</accession>
<comment type="caution">
    <text evidence="1">The sequence shown here is derived from an EMBL/GenBank/DDBJ whole genome shotgun (WGS) entry which is preliminary data.</text>
</comment>
<gene>
    <name evidence="1" type="ORF">HB662_02520</name>
</gene>
<dbReference type="RefSeq" id="WP_168046791.1">
    <property type="nucleotide sequence ID" value="NZ_JAATJR010000001.1"/>
</dbReference>
<evidence type="ECO:0000313" key="1">
    <source>
        <dbReference type="EMBL" id="NKE43634.1"/>
    </source>
</evidence>
<dbReference type="EMBL" id="JAAVTX010000001">
    <property type="protein sequence ID" value="NKE43634.1"/>
    <property type="molecule type" value="Genomic_DNA"/>
</dbReference>
<keyword evidence="2" id="KW-1185">Reference proteome</keyword>
<sequence>MMVEEPELPLPAPIWLIQAWPRLIAGKREALAAGLPLEMALRETAAAILSPALPAVCLSEAVAALAQVPDCIGKQG</sequence>
<proteinExistence type="predicted"/>
<name>A0ABX1ESN5_9PROT</name>
<organism evidence="1 2">
    <name type="scientific">Falsiroseomonas frigidaquae</name>
    <dbReference type="NCBI Taxonomy" id="487318"/>
    <lineage>
        <taxon>Bacteria</taxon>
        <taxon>Pseudomonadati</taxon>
        <taxon>Pseudomonadota</taxon>
        <taxon>Alphaproteobacteria</taxon>
        <taxon>Acetobacterales</taxon>
        <taxon>Roseomonadaceae</taxon>
        <taxon>Falsiroseomonas</taxon>
    </lineage>
</organism>
<protein>
    <submittedName>
        <fullName evidence="1">Uncharacterized protein</fullName>
    </submittedName>
</protein>
<evidence type="ECO:0000313" key="2">
    <source>
        <dbReference type="Proteomes" id="UP000765160"/>
    </source>
</evidence>
<reference evidence="1 2" key="1">
    <citation type="submission" date="2020-03" db="EMBL/GenBank/DDBJ databases">
        <title>Roseomonas selenitidurans sp. nov. isolated from soil.</title>
        <authorList>
            <person name="Liu H."/>
        </authorList>
    </citation>
    <scope>NUCLEOTIDE SEQUENCE [LARGE SCALE GENOMIC DNA]</scope>
    <source>
        <strain evidence="1 2">JCM 15073</strain>
    </source>
</reference>
<dbReference type="Proteomes" id="UP000765160">
    <property type="component" value="Unassembled WGS sequence"/>
</dbReference>